<dbReference type="Proteomes" id="UP000887565">
    <property type="component" value="Unplaced"/>
</dbReference>
<dbReference type="WBParaSite" id="nRc.2.0.1.t33616-RA">
    <property type="protein sequence ID" value="nRc.2.0.1.t33616-RA"/>
    <property type="gene ID" value="nRc.2.0.1.g33616"/>
</dbReference>
<accession>A0A915K4I0</accession>
<dbReference type="AlphaFoldDB" id="A0A915K4I0"/>
<sequence length="66" mass="7476">MKQNKVSNKIDNLCAHLVKFQQILKQKNSTVKPMVQATSTTVSQIMAYLHRNEFSNLVISNKKEGA</sequence>
<proteinExistence type="predicted"/>
<protein>
    <submittedName>
        <fullName evidence="2">Transposase</fullName>
    </submittedName>
</protein>
<name>A0A915K4I0_ROMCU</name>
<evidence type="ECO:0000313" key="1">
    <source>
        <dbReference type="Proteomes" id="UP000887565"/>
    </source>
</evidence>
<organism evidence="1 2">
    <name type="scientific">Romanomermis culicivorax</name>
    <name type="common">Nematode worm</name>
    <dbReference type="NCBI Taxonomy" id="13658"/>
    <lineage>
        <taxon>Eukaryota</taxon>
        <taxon>Metazoa</taxon>
        <taxon>Ecdysozoa</taxon>
        <taxon>Nematoda</taxon>
        <taxon>Enoplea</taxon>
        <taxon>Dorylaimia</taxon>
        <taxon>Mermithida</taxon>
        <taxon>Mermithoidea</taxon>
        <taxon>Mermithidae</taxon>
        <taxon>Romanomermis</taxon>
    </lineage>
</organism>
<keyword evidence="1" id="KW-1185">Reference proteome</keyword>
<evidence type="ECO:0000313" key="2">
    <source>
        <dbReference type="WBParaSite" id="nRc.2.0.1.t33616-RA"/>
    </source>
</evidence>
<reference evidence="2" key="1">
    <citation type="submission" date="2022-11" db="UniProtKB">
        <authorList>
            <consortium name="WormBaseParasite"/>
        </authorList>
    </citation>
    <scope>IDENTIFICATION</scope>
</reference>